<accession>A0A392Q609</accession>
<keyword evidence="1" id="KW-0175">Coiled coil</keyword>
<protein>
    <submittedName>
        <fullName evidence="2">Uncharacterized protein</fullName>
    </submittedName>
</protein>
<name>A0A392Q609_9FABA</name>
<dbReference type="Proteomes" id="UP000265520">
    <property type="component" value="Unassembled WGS sequence"/>
</dbReference>
<dbReference type="EMBL" id="LXQA010114304">
    <property type="protein sequence ID" value="MCI19327.1"/>
    <property type="molecule type" value="Genomic_DNA"/>
</dbReference>
<proteinExistence type="predicted"/>
<evidence type="ECO:0000313" key="3">
    <source>
        <dbReference type="Proteomes" id="UP000265520"/>
    </source>
</evidence>
<feature type="coiled-coil region" evidence="1">
    <location>
        <begin position="26"/>
        <end position="60"/>
    </location>
</feature>
<reference evidence="2 3" key="1">
    <citation type="journal article" date="2018" name="Front. Plant Sci.">
        <title>Red Clover (Trifolium pratense) and Zigzag Clover (T. medium) - A Picture of Genomic Similarities and Differences.</title>
        <authorList>
            <person name="Dluhosova J."/>
            <person name="Istvanek J."/>
            <person name="Nedelnik J."/>
            <person name="Repkova J."/>
        </authorList>
    </citation>
    <scope>NUCLEOTIDE SEQUENCE [LARGE SCALE GENOMIC DNA]</scope>
    <source>
        <strain evidence="3">cv. 10/8</strain>
        <tissue evidence="2">Leaf</tissue>
    </source>
</reference>
<sequence>MDFGKDFASFERNVLKERVALLHKVYAEIEMLAAKLESRREEFKRQLNLALQSLEDLSGNPEAMSAEEISDLKRQLNGYK</sequence>
<dbReference type="AlphaFoldDB" id="A0A392Q609"/>
<evidence type="ECO:0000256" key="1">
    <source>
        <dbReference type="SAM" id="Coils"/>
    </source>
</evidence>
<comment type="caution">
    <text evidence="2">The sequence shown here is derived from an EMBL/GenBank/DDBJ whole genome shotgun (WGS) entry which is preliminary data.</text>
</comment>
<keyword evidence="3" id="KW-1185">Reference proteome</keyword>
<organism evidence="2 3">
    <name type="scientific">Trifolium medium</name>
    <dbReference type="NCBI Taxonomy" id="97028"/>
    <lineage>
        <taxon>Eukaryota</taxon>
        <taxon>Viridiplantae</taxon>
        <taxon>Streptophyta</taxon>
        <taxon>Embryophyta</taxon>
        <taxon>Tracheophyta</taxon>
        <taxon>Spermatophyta</taxon>
        <taxon>Magnoliopsida</taxon>
        <taxon>eudicotyledons</taxon>
        <taxon>Gunneridae</taxon>
        <taxon>Pentapetalae</taxon>
        <taxon>rosids</taxon>
        <taxon>fabids</taxon>
        <taxon>Fabales</taxon>
        <taxon>Fabaceae</taxon>
        <taxon>Papilionoideae</taxon>
        <taxon>50 kb inversion clade</taxon>
        <taxon>NPAAA clade</taxon>
        <taxon>Hologalegina</taxon>
        <taxon>IRL clade</taxon>
        <taxon>Trifolieae</taxon>
        <taxon>Trifolium</taxon>
    </lineage>
</organism>
<evidence type="ECO:0000313" key="2">
    <source>
        <dbReference type="EMBL" id="MCI19327.1"/>
    </source>
</evidence>